<name>A0A078BF49_STYLE</name>
<reference evidence="2 3" key="1">
    <citation type="submission" date="2014-06" db="EMBL/GenBank/DDBJ databases">
        <authorList>
            <person name="Swart Estienne"/>
        </authorList>
    </citation>
    <scope>NUCLEOTIDE SEQUENCE [LARGE SCALE GENOMIC DNA]</scope>
    <source>
        <strain evidence="2 3">130c</strain>
    </source>
</reference>
<feature type="compositionally biased region" description="Polar residues" evidence="1">
    <location>
        <begin position="677"/>
        <end position="698"/>
    </location>
</feature>
<gene>
    <name evidence="2" type="primary">Contig2268.g2435</name>
    <name evidence="2" type="ORF">STYLEM_20933</name>
</gene>
<feature type="compositionally biased region" description="Polar residues" evidence="1">
    <location>
        <begin position="441"/>
        <end position="451"/>
    </location>
</feature>
<feature type="compositionally biased region" description="Basic and acidic residues" evidence="1">
    <location>
        <begin position="636"/>
        <end position="647"/>
    </location>
</feature>
<evidence type="ECO:0000313" key="2">
    <source>
        <dbReference type="EMBL" id="CDW91772.1"/>
    </source>
</evidence>
<feature type="region of interest" description="Disordered" evidence="1">
    <location>
        <begin position="412"/>
        <end position="451"/>
    </location>
</feature>
<evidence type="ECO:0000313" key="3">
    <source>
        <dbReference type="Proteomes" id="UP000039865"/>
    </source>
</evidence>
<evidence type="ECO:0000256" key="1">
    <source>
        <dbReference type="SAM" id="MobiDB-lite"/>
    </source>
</evidence>
<dbReference type="InParanoid" id="A0A078BF49"/>
<dbReference type="EMBL" id="CCKQ01019737">
    <property type="protein sequence ID" value="CDW91772.1"/>
    <property type="molecule type" value="Genomic_DNA"/>
</dbReference>
<feature type="region of interest" description="Disordered" evidence="1">
    <location>
        <begin position="636"/>
        <end position="703"/>
    </location>
</feature>
<organism evidence="2 3">
    <name type="scientific">Stylonychia lemnae</name>
    <name type="common">Ciliate</name>
    <dbReference type="NCBI Taxonomy" id="5949"/>
    <lineage>
        <taxon>Eukaryota</taxon>
        <taxon>Sar</taxon>
        <taxon>Alveolata</taxon>
        <taxon>Ciliophora</taxon>
        <taxon>Intramacronucleata</taxon>
        <taxon>Spirotrichea</taxon>
        <taxon>Stichotrichia</taxon>
        <taxon>Sporadotrichida</taxon>
        <taxon>Oxytrichidae</taxon>
        <taxon>Stylonychinae</taxon>
        <taxon>Stylonychia</taxon>
    </lineage>
</organism>
<accession>A0A078BF49</accession>
<sequence length="1156" mass="135048">MAAVINNQPSKSYDFSSIFMNQQDIKSSFRNLQLQQDRFEKNLHKSHDKYFKTLIKEKKKKDDNMITSENFNGFSNNYSGADNKNILTNSKIAKNHSIEYMNQKDNNFEGNVLIENQLTFIEVDDFKKHKLQQQLQFQLQLHQFMKRKLPGNLNEKNNDTSSPFKGRASIVHHSGGLNIANAFSGMDEVTYMMKFKEQILEPEERALFIREDYNSEELHIARDLLCDQKNDLRSVKIHEFRRYMRNDQILEHTARYLYDSILFKEQSDFSLNNSILSRNQHFQTNMNEIKDLLKTMDKYLFVMFRNQEITLDQLKARLAEKNLGVKYTVLDDLRDTLQPEILEGVSDEVFHKLYKTEKDLDGKIIVPLKEMQKDLQPWQTDNHCLRSLFYEKKKDFVPVNFSLASQSPLKKHSILEAKKRNEDSRVQRRNDQSRIRDNKSQNDNTSKTRMQTNQVVIKSRNKNEDFKKNNTTNNVLMNQTQGSTQSHSSAQKGVTIRSPAKFQGRDYKQFLSQMTKKIKIELKKEVSDRDNRQKREILKEYQSTTLENYQPNLIDQVLNQHSQSISPSKLKNFNSDINQSNKKSYAIKSIRDKLNQEGQRVQGMLFLKQLELEGKGQVVWEKSTLKIMRQIEEEKHKMEHTDYEKALKPRKPRPKELIRSSPQKQNKTYAVVKRTTDSQGNRESSRESQANISSQDISVSPIKQLGGKSHSLIKIEEESISQGERTNIPSKLKIHAHIIHNKSQMRNETMEIYESSHSTLLADQSNKILLQRKNQQQNYNSQPLNQNNYMINSQYIKNQNDNSTGKDSYNFMETGASTSKLVKDGGKFHIYNTQVSLLNNRNEKNLTTATSITNDEHLISNINSNRSLLLRNPPKNYQPINQSLNHSNTYNQQSAGLNMLNNSSNNCLRYSSNYSFTNDQDSYPNLKNAFPLRNQSQNQLKKGQNIFKQKAFQKNANILVDRKPQTAEEGYRNPHRQNRNLKEFRITQRLADVLVSNDIPLQLNQEQDYRQQEIKTDFKQLNQRLNPNETQKTIYSQNSNNNFDKTVSTGSLNFYHIPVANFENQQIQQRLEQSQQKNSQKELLDQDQYNQRQYIDKNSLGIITGSAGIANDQSIIIENSEMNGSVDEGQLMKNKFMISRFKRKELQCSLKKSRLY</sequence>
<keyword evidence="3" id="KW-1185">Reference proteome</keyword>
<proteinExistence type="predicted"/>
<dbReference type="AlphaFoldDB" id="A0A078BF49"/>
<protein>
    <submittedName>
        <fullName evidence="2">Uncharacterized protein</fullName>
    </submittedName>
</protein>
<feature type="compositionally biased region" description="Basic and acidic residues" evidence="1">
    <location>
        <begin position="413"/>
        <end position="440"/>
    </location>
</feature>
<dbReference type="Proteomes" id="UP000039865">
    <property type="component" value="Unassembled WGS sequence"/>
</dbReference>